<evidence type="ECO:0000313" key="6">
    <source>
        <dbReference type="Proteomes" id="UP000640489"/>
    </source>
</evidence>
<feature type="transmembrane region" description="Helical" evidence="3">
    <location>
        <begin position="84"/>
        <end position="103"/>
    </location>
</feature>
<dbReference type="RefSeq" id="WP_194706504.1">
    <property type="nucleotide sequence ID" value="NZ_JADKPN010000004.1"/>
</dbReference>
<dbReference type="PANTHER" id="PTHR30487">
    <property type="entry name" value="TYPE 4 PREPILIN-LIKE PROTEINS LEADER PEPTIDE-PROCESSING ENZYME"/>
    <property type="match status" value="1"/>
</dbReference>
<keyword evidence="3" id="KW-1133">Transmembrane helix</keyword>
<dbReference type="EMBL" id="JADKPN010000004">
    <property type="protein sequence ID" value="MBF4763315.1"/>
    <property type="molecule type" value="Genomic_DNA"/>
</dbReference>
<reference evidence="5" key="1">
    <citation type="submission" date="2020-11" db="EMBL/GenBank/DDBJ databases">
        <title>Nocardioides sp. nov., isolated from Soil of Cynanchum wilfordii Hemsley rhizosphere.</title>
        <authorList>
            <person name="Lee J.-S."/>
            <person name="Suh M.K."/>
            <person name="Kim J.-S."/>
        </authorList>
    </citation>
    <scope>NUCLEOTIDE SEQUENCE</scope>
    <source>
        <strain evidence="5">KCTC 19275</strain>
    </source>
</reference>
<dbReference type="InterPro" id="IPR000045">
    <property type="entry name" value="Prepilin_IV_endopep_pep"/>
</dbReference>
<organism evidence="5 6">
    <name type="scientific">Nocardioides islandensis</name>
    <dbReference type="NCBI Taxonomy" id="433663"/>
    <lineage>
        <taxon>Bacteria</taxon>
        <taxon>Bacillati</taxon>
        <taxon>Actinomycetota</taxon>
        <taxon>Actinomycetes</taxon>
        <taxon>Propionibacteriales</taxon>
        <taxon>Nocardioidaceae</taxon>
        <taxon>Nocardioides</taxon>
    </lineage>
</organism>
<comment type="similarity">
    <text evidence="1">Belongs to the peptidase A24 family.</text>
</comment>
<feature type="transmembrane region" description="Helical" evidence="3">
    <location>
        <begin position="161"/>
        <end position="182"/>
    </location>
</feature>
<sequence>MGVEWAAHVDTAAFGALVSAAAGVLVPRIIERVPEPEAEVPEDGAGDGAGAEEAGAAPRFEGGETEAEEPPKELYAAIADLPGLLWKSIAASLVIGGLVGFALGWDVALLVWLPLVPVSIALAVIDWRTRLLPTWLILRTYAGVIVLVVVAALVTQDWQDLVRAAIGWAGAGLLYFVLWYVYPRGLGYGDVRLSGILGIALGYVGTAELVVGVYAGFLLGGVGGALLSLARIVHRKHVPFGPFMLVGALAGLLFGDWLGGLTTG</sequence>
<feature type="compositionally biased region" description="Low complexity" evidence="2">
    <location>
        <begin position="51"/>
        <end position="60"/>
    </location>
</feature>
<feature type="domain" description="Prepilin type IV endopeptidase peptidase" evidence="4">
    <location>
        <begin position="116"/>
        <end position="221"/>
    </location>
</feature>
<dbReference type="GO" id="GO:0006465">
    <property type="term" value="P:signal peptide processing"/>
    <property type="evidence" value="ECO:0007669"/>
    <property type="project" value="TreeGrafter"/>
</dbReference>
<feature type="compositionally biased region" description="Acidic residues" evidence="2">
    <location>
        <begin position="36"/>
        <end position="45"/>
    </location>
</feature>
<comment type="caution">
    <text evidence="5">The sequence shown here is derived from an EMBL/GenBank/DDBJ whole genome shotgun (WGS) entry which is preliminary data.</text>
</comment>
<proteinExistence type="inferred from homology"/>
<evidence type="ECO:0000256" key="3">
    <source>
        <dbReference type="SAM" id="Phobius"/>
    </source>
</evidence>
<feature type="transmembrane region" description="Helical" evidence="3">
    <location>
        <begin position="136"/>
        <end position="155"/>
    </location>
</feature>
<dbReference type="AlphaFoldDB" id="A0A930VG40"/>
<evidence type="ECO:0000313" key="5">
    <source>
        <dbReference type="EMBL" id="MBF4763315.1"/>
    </source>
</evidence>
<name>A0A930VG40_9ACTN</name>
<feature type="transmembrane region" description="Helical" evidence="3">
    <location>
        <begin position="240"/>
        <end position="259"/>
    </location>
</feature>
<evidence type="ECO:0000256" key="2">
    <source>
        <dbReference type="SAM" id="MobiDB-lite"/>
    </source>
</evidence>
<feature type="transmembrane region" description="Helical" evidence="3">
    <location>
        <begin position="109"/>
        <end position="127"/>
    </location>
</feature>
<keyword evidence="6" id="KW-1185">Reference proteome</keyword>
<keyword evidence="3" id="KW-0812">Transmembrane</keyword>
<dbReference type="Pfam" id="PF01478">
    <property type="entry name" value="Peptidase_A24"/>
    <property type="match status" value="1"/>
</dbReference>
<dbReference type="Proteomes" id="UP000640489">
    <property type="component" value="Unassembled WGS sequence"/>
</dbReference>
<keyword evidence="3" id="KW-0472">Membrane</keyword>
<gene>
    <name evidence="5" type="ORF">ISU07_09255</name>
</gene>
<dbReference type="GO" id="GO:0004190">
    <property type="term" value="F:aspartic-type endopeptidase activity"/>
    <property type="evidence" value="ECO:0007669"/>
    <property type="project" value="InterPro"/>
</dbReference>
<dbReference type="PANTHER" id="PTHR30487:SF0">
    <property type="entry name" value="PREPILIN LEADER PEPTIDASE_N-METHYLTRANSFERASE-RELATED"/>
    <property type="match status" value="1"/>
</dbReference>
<feature type="region of interest" description="Disordered" evidence="2">
    <location>
        <begin position="36"/>
        <end position="68"/>
    </location>
</feature>
<dbReference type="InterPro" id="IPR050882">
    <property type="entry name" value="Prepilin_peptidase/N-MTase"/>
</dbReference>
<feature type="transmembrane region" description="Helical" evidence="3">
    <location>
        <begin position="211"/>
        <end position="233"/>
    </location>
</feature>
<evidence type="ECO:0000259" key="4">
    <source>
        <dbReference type="Pfam" id="PF01478"/>
    </source>
</evidence>
<evidence type="ECO:0000256" key="1">
    <source>
        <dbReference type="ARBA" id="ARBA00005801"/>
    </source>
</evidence>
<dbReference type="Gene3D" id="1.20.120.1220">
    <property type="match status" value="1"/>
</dbReference>
<accession>A0A930VG40</accession>
<dbReference type="GO" id="GO:0005886">
    <property type="term" value="C:plasma membrane"/>
    <property type="evidence" value="ECO:0007669"/>
    <property type="project" value="TreeGrafter"/>
</dbReference>
<protein>
    <submittedName>
        <fullName evidence="5">Prepilin peptidase</fullName>
    </submittedName>
</protein>